<gene>
    <name evidence="2" type="ORF">SAMN05421791_1123</name>
</gene>
<dbReference type="AlphaFoldDB" id="A0A1G7UTR4"/>
<organism evidence="2 3">
    <name type="scientific">Facklamia miroungae</name>
    <dbReference type="NCBI Taxonomy" id="120956"/>
    <lineage>
        <taxon>Bacteria</taxon>
        <taxon>Bacillati</taxon>
        <taxon>Bacillota</taxon>
        <taxon>Bacilli</taxon>
        <taxon>Lactobacillales</taxon>
        <taxon>Aerococcaceae</taxon>
        <taxon>Facklamia</taxon>
    </lineage>
</organism>
<dbReference type="Gene3D" id="3.30.460.10">
    <property type="entry name" value="Beta Polymerase, domain 2"/>
    <property type="match status" value="1"/>
</dbReference>
<sequence>MFSLQISELLKEFIEQSRNILNDNLVSVYLHGSAVMGCFNNQKSDIDLIVVVNQPLVNSVKKEYMDMVIKYNDLAPEKGIETSIILRKFCDPFIYPTPYDLHFSKIHLERYKANPYKYVLNMNGEDIDLVAHITILKKRGICLYGLPI</sequence>
<dbReference type="InterPro" id="IPR002934">
    <property type="entry name" value="Polymerase_NTP_transf_dom"/>
</dbReference>
<dbReference type="RefSeq" id="WP_210727918.1">
    <property type="nucleotide sequence ID" value="NZ_FNCK01000012.1"/>
</dbReference>
<proteinExistence type="predicted"/>
<dbReference type="GO" id="GO:0016779">
    <property type="term" value="F:nucleotidyltransferase activity"/>
    <property type="evidence" value="ECO:0007669"/>
    <property type="project" value="UniProtKB-KW"/>
</dbReference>
<protein>
    <submittedName>
        <fullName evidence="2">Streptomycin 3-adenylyltransferase</fullName>
    </submittedName>
</protein>
<keyword evidence="2" id="KW-0548">Nucleotidyltransferase</keyword>
<accession>A0A1G7UTR4</accession>
<dbReference type="Proteomes" id="UP000199708">
    <property type="component" value="Unassembled WGS sequence"/>
</dbReference>
<keyword evidence="3" id="KW-1185">Reference proteome</keyword>
<dbReference type="InterPro" id="IPR043519">
    <property type="entry name" value="NT_sf"/>
</dbReference>
<dbReference type="CDD" id="cd05403">
    <property type="entry name" value="NT_KNTase_like"/>
    <property type="match status" value="1"/>
</dbReference>
<feature type="domain" description="Polymerase nucleotidyl transferase" evidence="1">
    <location>
        <begin position="17"/>
        <end position="63"/>
    </location>
</feature>
<dbReference type="SUPFAM" id="SSF81301">
    <property type="entry name" value="Nucleotidyltransferase"/>
    <property type="match status" value="1"/>
</dbReference>
<evidence type="ECO:0000313" key="3">
    <source>
        <dbReference type="Proteomes" id="UP000199708"/>
    </source>
</evidence>
<evidence type="ECO:0000313" key="2">
    <source>
        <dbReference type="EMBL" id="SDG50922.1"/>
    </source>
</evidence>
<dbReference type="STRING" id="120956.SAMN05421791_1123"/>
<keyword evidence="2" id="KW-0808">Transferase</keyword>
<name>A0A1G7UTR4_9LACT</name>
<reference evidence="2 3" key="1">
    <citation type="submission" date="2016-10" db="EMBL/GenBank/DDBJ databases">
        <authorList>
            <person name="de Groot N.N."/>
        </authorList>
    </citation>
    <scope>NUCLEOTIDE SEQUENCE [LARGE SCALE GENOMIC DNA]</scope>
    <source>
        <strain evidence="2 3">ATCC BAA-466</strain>
    </source>
</reference>
<dbReference type="EMBL" id="FNCK01000012">
    <property type="protein sequence ID" value="SDG50922.1"/>
    <property type="molecule type" value="Genomic_DNA"/>
</dbReference>
<evidence type="ECO:0000259" key="1">
    <source>
        <dbReference type="Pfam" id="PF01909"/>
    </source>
</evidence>
<dbReference type="Pfam" id="PF01909">
    <property type="entry name" value="NTP_transf_2"/>
    <property type="match status" value="1"/>
</dbReference>